<feature type="transmembrane region" description="Helical" evidence="1">
    <location>
        <begin position="196"/>
        <end position="217"/>
    </location>
</feature>
<feature type="transmembrane region" description="Helical" evidence="1">
    <location>
        <begin position="87"/>
        <end position="105"/>
    </location>
</feature>
<keyword evidence="1" id="KW-0472">Membrane</keyword>
<sequence length="362" mass="41526">MQLNRPQAEILHKMLSHWESSGLLSAEKTQELKSSYTVRSFDWKMMARYCFIIAILLGVAGVVATFADRGLIRFFQSLVDRIYNAPNFILAVLCAVISAVFYYFGEKNKQAQPSRIFTNEGFILLGATFTAFTAANLAAMAGTGDIYYITVFLIASLLYLALSLKFKNALLWLFTLISFTVWLGVVTGVLTHWKAYFLGMNFPVRYILIGLILMAVFWRTRKFSWWKGFYPISHFYSLLLLFTALWASSVFGNTASFERWSATSQWHFWPWALLSTGAAVVATYLGSQKHLLQLRSFGIAFLFLNIYTRCFEYFWDSVPKAIFFIALAVSFWLIGRRAEKIWHLDLNEKRGLENQKPDKEGA</sequence>
<accession>A0A5B8VHA4</accession>
<dbReference type="EMBL" id="CP042434">
    <property type="protein sequence ID" value="QEC70904.1"/>
    <property type="molecule type" value="Genomic_DNA"/>
</dbReference>
<feature type="transmembrane region" description="Helical" evidence="1">
    <location>
        <begin position="321"/>
        <end position="338"/>
    </location>
</feature>
<proteinExistence type="predicted"/>
<organism evidence="2 3">
    <name type="scientific">Arachidicoccus ginsenosidivorans</name>
    <dbReference type="NCBI Taxonomy" id="496057"/>
    <lineage>
        <taxon>Bacteria</taxon>
        <taxon>Pseudomonadati</taxon>
        <taxon>Bacteroidota</taxon>
        <taxon>Chitinophagia</taxon>
        <taxon>Chitinophagales</taxon>
        <taxon>Chitinophagaceae</taxon>
        <taxon>Arachidicoccus</taxon>
    </lineage>
</organism>
<evidence type="ECO:0000313" key="2">
    <source>
        <dbReference type="EMBL" id="QEC70904.1"/>
    </source>
</evidence>
<gene>
    <name evidence="2" type="ORF">FSB73_03650</name>
</gene>
<feature type="transmembrane region" description="Helical" evidence="1">
    <location>
        <begin position="117"/>
        <end position="140"/>
    </location>
</feature>
<feature type="transmembrane region" description="Helical" evidence="1">
    <location>
        <begin position="268"/>
        <end position="285"/>
    </location>
</feature>
<feature type="transmembrane region" description="Helical" evidence="1">
    <location>
        <begin position="49"/>
        <end position="67"/>
    </location>
</feature>
<keyword evidence="3" id="KW-1185">Reference proteome</keyword>
<reference evidence="2 3" key="1">
    <citation type="journal article" date="2017" name="Int. J. Syst. Evol. Microbiol.">
        <title>Arachidicoccus ginsenosidivorans sp. nov., with ginsenoside-converting activity isolated from ginseng cultivating soil.</title>
        <authorList>
            <person name="Siddiqi M.Z."/>
            <person name="Aslam Z."/>
            <person name="Im W.T."/>
        </authorList>
    </citation>
    <scope>NUCLEOTIDE SEQUENCE [LARGE SCALE GENOMIC DNA]</scope>
    <source>
        <strain evidence="2 3">Gsoil 809</strain>
    </source>
</reference>
<dbReference type="AlphaFoldDB" id="A0A5B8VHA4"/>
<evidence type="ECO:0000256" key="1">
    <source>
        <dbReference type="SAM" id="Phobius"/>
    </source>
</evidence>
<keyword evidence="1" id="KW-0812">Transmembrane</keyword>
<dbReference type="KEGG" id="agi:FSB73_03650"/>
<evidence type="ECO:0008006" key="4">
    <source>
        <dbReference type="Google" id="ProtNLM"/>
    </source>
</evidence>
<feature type="transmembrane region" description="Helical" evidence="1">
    <location>
        <begin position="229"/>
        <end position="248"/>
    </location>
</feature>
<keyword evidence="1" id="KW-1133">Transmembrane helix</keyword>
<evidence type="ECO:0000313" key="3">
    <source>
        <dbReference type="Proteomes" id="UP000321291"/>
    </source>
</evidence>
<feature type="transmembrane region" description="Helical" evidence="1">
    <location>
        <begin position="146"/>
        <end position="162"/>
    </location>
</feature>
<feature type="transmembrane region" description="Helical" evidence="1">
    <location>
        <begin position="169"/>
        <end position="190"/>
    </location>
</feature>
<dbReference type="RefSeq" id="WP_146780164.1">
    <property type="nucleotide sequence ID" value="NZ_CP042434.1"/>
</dbReference>
<feature type="transmembrane region" description="Helical" evidence="1">
    <location>
        <begin position="297"/>
        <end position="315"/>
    </location>
</feature>
<dbReference type="OrthoDB" id="1120077at2"/>
<name>A0A5B8VHA4_9BACT</name>
<dbReference type="Proteomes" id="UP000321291">
    <property type="component" value="Chromosome"/>
</dbReference>
<protein>
    <recommendedName>
        <fullName evidence="4">DUF2157 domain-containing protein</fullName>
    </recommendedName>
</protein>